<evidence type="ECO:0000256" key="2">
    <source>
        <dbReference type="ARBA" id="ARBA00023002"/>
    </source>
</evidence>
<dbReference type="eggNOG" id="COG1012">
    <property type="taxonomic scope" value="Bacteria"/>
</dbReference>
<protein>
    <recommendedName>
        <fullName evidence="4">Aldehyde dehydrogenase</fullName>
    </recommendedName>
</protein>
<dbReference type="GO" id="GO:0006081">
    <property type="term" value="P:aldehyde metabolic process"/>
    <property type="evidence" value="ECO:0007669"/>
    <property type="project" value="InterPro"/>
</dbReference>
<evidence type="ECO:0000256" key="3">
    <source>
        <dbReference type="ARBA" id="ARBA00023027"/>
    </source>
</evidence>
<evidence type="ECO:0000256" key="4">
    <source>
        <dbReference type="PIRNR" id="PIRNR036492"/>
    </source>
</evidence>
<reference evidence="10 11" key="1">
    <citation type="submission" date="2011-11" db="EMBL/GenBank/DDBJ databases">
        <title>Whole genome shotgun sequence of Gordonia amarae NBRC 15530.</title>
        <authorList>
            <person name="Takarada H."/>
            <person name="Hosoyama A."/>
            <person name="Tsuchikane K."/>
            <person name="Katsumata H."/>
            <person name="Yamazaki S."/>
            <person name="Fujita N."/>
        </authorList>
    </citation>
    <scope>NUCLEOTIDE SEQUENCE [LARGE SCALE GENOMIC DNA]</scope>
    <source>
        <strain evidence="10 11">NBRC 15530</strain>
    </source>
</reference>
<dbReference type="SUPFAM" id="SSF53720">
    <property type="entry name" value="ALDH-like"/>
    <property type="match status" value="1"/>
</dbReference>
<dbReference type="InterPro" id="IPR012394">
    <property type="entry name" value="Aldehyde_DH_NAD(P)"/>
</dbReference>
<dbReference type="InterPro" id="IPR016161">
    <property type="entry name" value="Ald_DH/histidinol_DH"/>
</dbReference>
<feature type="domain" description="Aldehyde dehydrogenase" evidence="9">
    <location>
        <begin position="45"/>
        <end position="464"/>
    </location>
</feature>
<dbReference type="InterPro" id="IPR016162">
    <property type="entry name" value="Ald_DH_N"/>
</dbReference>
<evidence type="ECO:0000256" key="8">
    <source>
        <dbReference type="SAM" id="MobiDB-lite"/>
    </source>
</evidence>
<dbReference type="STRING" id="1075090.GOAMR_21_00380"/>
<feature type="compositionally biased region" description="Polar residues" evidence="8">
    <location>
        <begin position="1"/>
        <end position="10"/>
    </location>
</feature>
<dbReference type="GO" id="GO:0004029">
    <property type="term" value="F:aldehyde dehydrogenase (NAD+) activity"/>
    <property type="evidence" value="ECO:0007669"/>
    <property type="project" value="TreeGrafter"/>
</dbReference>
<dbReference type="Gene3D" id="3.40.309.10">
    <property type="entry name" value="Aldehyde Dehydrogenase, Chain A, domain 2"/>
    <property type="match status" value="1"/>
</dbReference>
<dbReference type="RefSeq" id="WP_005184566.1">
    <property type="nucleotide sequence ID" value="NZ_BAED01000021.1"/>
</dbReference>
<comment type="similarity">
    <text evidence="1 4 7">Belongs to the aldehyde dehydrogenase family.</text>
</comment>
<dbReference type="Proteomes" id="UP000006023">
    <property type="component" value="Unassembled WGS sequence"/>
</dbReference>
<evidence type="ECO:0000256" key="6">
    <source>
        <dbReference type="PROSITE-ProRule" id="PRU10007"/>
    </source>
</evidence>
<feature type="active site" evidence="5">
    <location>
        <position position="271"/>
    </location>
</feature>
<dbReference type="Pfam" id="PF00171">
    <property type="entry name" value="Aldedh"/>
    <property type="match status" value="1"/>
</dbReference>
<dbReference type="InterPro" id="IPR029510">
    <property type="entry name" value="Ald_DH_CS_GLU"/>
</dbReference>
<evidence type="ECO:0000256" key="5">
    <source>
        <dbReference type="PIRSR" id="PIRSR036492-1"/>
    </source>
</evidence>
<dbReference type="Gene3D" id="3.40.605.10">
    <property type="entry name" value="Aldehyde Dehydrogenase, Chain A, domain 1"/>
    <property type="match status" value="1"/>
</dbReference>
<feature type="active site" evidence="5 6">
    <location>
        <position position="237"/>
    </location>
</feature>
<evidence type="ECO:0000256" key="7">
    <source>
        <dbReference type="RuleBase" id="RU003345"/>
    </source>
</evidence>
<dbReference type="InterPro" id="IPR015590">
    <property type="entry name" value="Aldehyde_DH_dom"/>
</dbReference>
<dbReference type="InterPro" id="IPR016163">
    <property type="entry name" value="Ald_DH_C"/>
</dbReference>
<accession>G7GMG2</accession>
<proteinExistence type="inferred from homology"/>
<evidence type="ECO:0000256" key="1">
    <source>
        <dbReference type="ARBA" id="ARBA00009986"/>
    </source>
</evidence>
<name>G7GMG2_9ACTN</name>
<keyword evidence="3" id="KW-0520">NAD</keyword>
<evidence type="ECO:0000259" key="9">
    <source>
        <dbReference type="Pfam" id="PF00171"/>
    </source>
</evidence>
<feature type="region of interest" description="Disordered" evidence="8">
    <location>
        <begin position="1"/>
        <end position="21"/>
    </location>
</feature>
<sequence length="508" mass="54669">MTVSHISTAGSGVAVPDPASAATGDAAESLRELLDVQRAAHRADPMPSVAVRRNRIDRLLALVLDNSDELVAAIVADFGSKSRTATLSTEVVGMLSNIEHTRKNLKKWMRTRKMLRGSRLTRLSAEVVPSPLGVVGVIGPWNFPLHLAIMPTAAAFAAGNRVMIKMSEITPNTAETLKSLAAKYFDPAELTVVTGDLPVATAFSQLPFDHIFFTGSPGVGKRIQAAAAANLVPVTLELGGKNPVVVSRDADLDEAAQRIALGRMVNGGQVCVCPDQVYVPVESLDAFVTSAAKALRKNFPTVTDNPDYPSCVNDANYRRVVSLVDDARDKGASIRVIAPEHQREPGPETRKVAPTLITGITDEMTIAHEEIFGPVLGVHTYAHITEVIAALDEQPAPLVAYWFGPDTADFRDFVRRTRSGGVARNEFGIHMLPSDAPFGGVGNSGMGAYHGKAGFDRLSHFRSVVGTDAPMRITTSSAVPPFGTATRKGMDLMLLRERRRVRKRLRMV</sequence>
<keyword evidence="2 4" id="KW-0560">Oxidoreductase</keyword>
<dbReference type="EMBL" id="BAED01000021">
    <property type="protein sequence ID" value="GAB04787.1"/>
    <property type="molecule type" value="Genomic_DNA"/>
</dbReference>
<evidence type="ECO:0000313" key="10">
    <source>
        <dbReference type="EMBL" id="GAB04787.1"/>
    </source>
</evidence>
<dbReference type="PANTHER" id="PTHR43570:SF20">
    <property type="entry name" value="ALDEHYDE DEHYDROGENASE ALDX-RELATED"/>
    <property type="match status" value="1"/>
</dbReference>
<comment type="caution">
    <text evidence="10">The sequence shown here is derived from an EMBL/GenBank/DDBJ whole genome shotgun (WGS) entry which is preliminary data.</text>
</comment>
<evidence type="ECO:0000313" key="11">
    <source>
        <dbReference type="Proteomes" id="UP000006023"/>
    </source>
</evidence>
<dbReference type="PROSITE" id="PS00687">
    <property type="entry name" value="ALDEHYDE_DEHYDR_GLU"/>
    <property type="match status" value="1"/>
</dbReference>
<dbReference type="PIRSF" id="PIRSF036492">
    <property type="entry name" value="ALDH"/>
    <property type="match status" value="1"/>
</dbReference>
<gene>
    <name evidence="10" type="ORF">GOAMR_21_00380</name>
</gene>
<dbReference type="AlphaFoldDB" id="G7GMG2"/>
<dbReference type="GO" id="GO:0005737">
    <property type="term" value="C:cytoplasm"/>
    <property type="evidence" value="ECO:0007669"/>
    <property type="project" value="TreeGrafter"/>
</dbReference>
<keyword evidence="11" id="KW-1185">Reference proteome</keyword>
<dbReference type="PANTHER" id="PTHR43570">
    <property type="entry name" value="ALDEHYDE DEHYDROGENASE"/>
    <property type="match status" value="1"/>
</dbReference>
<organism evidence="10 11">
    <name type="scientific">Gordonia amarae NBRC 15530</name>
    <dbReference type="NCBI Taxonomy" id="1075090"/>
    <lineage>
        <taxon>Bacteria</taxon>
        <taxon>Bacillati</taxon>
        <taxon>Actinomycetota</taxon>
        <taxon>Actinomycetes</taxon>
        <taxon>Mycobacteriales</taxon>
        <taxon>Gordoniaceae</taxon>
        <taxon>Gordonia</taxon>
    </lineage>
</organism>